<dbReference type="RefSeq" id="WP_189446453.1">
    <property type="nucleotide sequence ID" value="NZ_BMXY01000001.1"/>
</dbReference>
<feature type="chain" id="PRO_5047205147" evidence="3">
    <location>
        <begin position="21"/>
        <end position="578"/>
    </location>
</feature>
<evidence type="ECO:0000256" key="2">
    <source>
        <dbReference type="SAM" id="Phobius"/>
    </source>
</evidence>
<feature type="signal peptide" evidence="3">
    <location>
        <begin position="1"/>
        <end position="20"/>
    </location>
</feature>
<evidence type="ECO:0000313" key="4">
    <source>
        <dbReference type="EMBL" id="GGZ52370.1"/>
    </source>
</evidence>
<dbReference type="Proteomes" id="UP000643403">
    <property type="component" value="Unassembled WGS sequence"/>
</dbReference>
<keyword evidence="2" id="KW-1133">Transmembrane helix</keyword>
<feature type="region of interest" description="Disordered" evidence="1">
    <location>
        <begin position="553"/>
        <end position="578"/>
    </location>
</feature>
<keyword evidence="2" id="KW-0812">Transmembrane</keyword>
<reference evidence="5" key="1">
    <citation type="journal article" date="2019" name="Int. J. Syst. Evol. Microbiol.">
        <title>The Global Catalogue of Microorganisms (GCM) 10K type strain sequencing project: providing services to taxonomists for standard genome sequencing and annotation.</title>
        <authorList>
            <consortium name="The Broad Institute Genomics Platform"/>
            <consortium name="The Broad Institute Genome Sequencing Center for Infectious Disease"/>
            <person name="Wu L."/>
            <person name="Ma J."/>
        </authorList>
    </citation>
    <scope>NUCLEOTIDE SEQUENCE [LARGE SCALE GENOMIC DNA]</scope>
    <source>
        <strain evidence="5">KCTC 22558</strain>
    </source>
</reference>
<gene>
    <name evidence="4" type="ORF">GCM10008101_01790</name>
</gene>
<keyword evidence="3" id="KW-0732">Signal</keyword>
<comment type="caution">
    <text evidence="4">The sequence shown here is derived from an EMBL/GenBank/DDBJ whole genome shotgun (WGS) entry which is preliminary data.</text>
</comment>
<protein>
    <submittedName>
        <fullName evidence="4">Membrane protein</fullName>
    </submittedName>
</protein>
<dbReference type="InterPro" id="IPR025738">
    <property type="entry name" value="BatD"/>
</dbReference>
<dbReference type="PANTHER" id="PTHR40940">
    <property type="entry name" value="PROTEIN BATD-RELATED"/>
    <property type="match status" value="1"/>
</dbReference>
<evidence type="ECO:0000313" key="5">
    <source>
        <dbReference type="Proteomes" id="UP000643403"/>
    </source>
</evidence>
<evidence type="ECO:0000256" key="1">
    <source>
        <dbReference type="SAM" id="MobiDB-lite"/>
    </source>
</evidence>
<accession>A0ABQ3BNY1</accession>
<dbReference type="Pfam" id="PF13584">
    <property type="entry name" value="BatD"/>
    <property type="match status" value="1"/>
</dbReference>
<evidence type="ECO:0000256" key="3">
    <source>
        <dbReference type="SAM" id="SignalP"/>
    </source>
</evidence>
<feature type="region of interest" description="Disordered" evidence="1">
    <location>
        <begin position="453"/>
        <end position="485"/>
    </location>
</feature>
<keyword evidence="5" id="KW-1185">Reference proteome</keyword>
<feature type="transmembrane region" description="Helical" evidence="2">
    <location>
        <begin position="400"/>
        <end position="420"/>
    </location>
</feature>
<dbReference type="PANTHER" id="PTHR40940:SF1">
    <property type="entry name" value="PROTEIN BATD"/>
    <property type="match status" value="1"/>
</dbReference>
<feature type="compositionally biased region" description="Pro residues" evidence="1">
    <location>
        <begin position="466"/>
        <end position="475"/>
    </location>
</feature>
<proteinExistence type="predicted"/>
<feature type="compositionally biased region" description="Low complexity" evidence="1">
    <location>
        <begin position="453"/>
        <end position="465"/>
    </location>
</feature>
<organism evidence="4 5">
    <name type="scientific">Cognatilysobacter xinjiangensis</name>
    <dbReference type="NCBI Taxonomy" id="546892"/>
    <lineage>
        <taxon>Bacteria</taxon>
        <taxon>Pseudomonadati</taxon>
        <taxon>Pseudomonadota</taxon>
        <taxon>Gammaproteobacteria</taxon>
        <taxon>Lysobacterales</taxon>
        <taxon>Lysobacteraceae</taxon>
        <taxon>Cognatilysobacter</taxon>
    </lineage>
</organism>
<dbReference type="EMBL" id="BMXY01000001">
    <property type="protein sequence ID" value="GGZ52370.1"/>
    <property type="molecule type" value="Genomic_DNA"/>
</dbReference>
<name>A0ABQ3BNY1_9GAMM</name>
<sequence>MTRLARLLVALVLLAFTALAGANTRAWLDRDRIALGETATLNIETDAGAAPDYGPLVRDFDLSAQASRQQVQWVNGRVSSSTLHAVALRPRRDGLLRLPPLRVGGDVTAPLVLLVTRAPVPSVAPGNSDVFIESEADDQDPYVQQSVGWVVRLYSAIPLIAGQLEQPEPAGAGLQRVGDDVQYRRSVGGRTYVVTERRYLLIPERSGELVVPPAKFEGRGTGNAFDQLFGDGQTALQATGRPRVLQVRPIPADAPQPWLPLRGLTMRYLATPAQARAGEAAHVVIEVQADGATASQLPEVRLAPVDGVQLFPERAQSDESMVDGRPQVRVQRRIAIVPTRDGRLVLPGPRIDWWDSRAGAARTAQLPPITLQVARGATPAARSAAPAERPRAPAATRTPVALFVGIAAFAVLLVVAGLFWRRRTHAQNGTGKAPQLDAIPAYDATATSYASTATGTAAPVRGTPAPGGPAAPTGPTPARTNDAPPNLQRLLEFGDLADIDAALRRLAGDGVIDLDGVIARLDDDAQREAVERLRRARWAGDDPATARAQLRDAFARGPRWRAPPPRREDPLPPLYPDA</sequence>
<keyword evidence="2" id="KW-0472">Membrane</keyword>